<keyword evidence="3" id="KW-1185">Reference proteome</keyword>
<dbReference type="EMBL" id="CP134214">
    <property type="protein sequence ID" value="WND24066.1"/>
    <property type="molecule type" value="Genomic_DNA"/>
</dbReference>
<protein>
    <submittedName>
        <fullName evidence="2">DUF6011 domain-containing protein</fullName>
    </submittedName>
</protein>
<feature type="region of interest" description="Disordered" evidence="1">
    <location>
        <begin position="16"/>
        <end position="67"/>
    </location>
</feature>
<dbReference type="Pfam" id="PF19474">
    <property type="entry name" value="DUF6011"/>
    <property type="match status" value="1"/>
</dbReference>
<evidence type="ECO:0000256" key="1">
    <source>
        <dbReference type="SAM" id="MobiDB-lite"/>
    </source>
</evidence>
<feature type="compositionally biased region" description="Basic residues" evidence="1">
    <location>
        <begin position="38"/>
        <end position="52"/>
    </location>
</feature>
<feature type="compositionally biased region" description="Basic and acidic residues" evidence="1">
    <location>
        <begin position="19"/>
        <end position="34"/>
    </location>
</feature>
<gene>
    <name evidence="2" type="ORF">RI060_42870</name>
</gene>
<dbReference type="Proteomes" id="UP001249394">
    <property type="component" value="Plasmid punmamed1"/>
</dbReference>
<sequence>MTERFTRCRYCPRPLTTEESQRRGYGEKCGRDRGLIPPKRRRTGLRPARRPKPAPVPPAPDALPGQDAIPLFYFEPTLDSL</sequence>
<reference evidence="2 3" key="1">
    <citation type="submission" date="2023-09" db="EMBL/GenBank/DDBJ databases">
        <title>The genome sequence of Streptomyces anthocyanicus.</title>
        <authorList>
            <person name="Mo P."/>
        </authorList>
    </citation>
    <scope>NUCLEOTIDE SEQUENCE [LARGE SCALE GENOMIC DNA]</scope>
    <source>
        <strain evidence="2 3">JCM 4387</strain>
        <plasmid evidence="2 3">punmamed1</plasmid>
    </source>
</reference>
<geneLocation type="plasmid" evidence="2 3">
    <name>punmamed1</name>
</geneLocation>
<accession>A0ABY9UUW7</accession>
<organism evidence="2 3">
    <name type="scientific">Streptomyces violaceus</name>
    <name type="common">Streptomyces venezuelae</name>
    <dbReference type="NCBI Taxonomy" id="1936"/>
    <lineage>
        <taxon>Bacteria</taxon>
        <taxon>Bacillati</taxon>
        <taxon>Actinomycetota</taxon>
        <taxon>Actinomycetes</taxon>
        <taxon>Kitasatosporales</taxon>
        <taxon>Streptomycetaceae</taxon>
        <taxon>Streptomyces</taxon>
    </lineage>
</organism>
<proteinExistence type="predicted"/>
<evidence type="ECO:0000313" key="2">
    <source>
        <dbReference type="EMBL" id="WND24066.1"/>
    </source>
</evidence>
<evidence type="ECO:0000313" key="3">
    <source>
        <dbReference type="Proteomes" id="UP001249394"/>
    </source>
</evidence>
<dbReference type="InterPro" id="IPR046053">
    <property type="entry name" value="DUF6011"/>
</dbReference>
<name>A0ABY9UUW7_STRVL</name>
<keyword evidence="2" id="KW-0614">Plasmid</keyword>